<dbReference type="GO" id="GO:0004748">
    <property type="term" value="F:ribonucleoside-diphosphate reductase activity, thioredoxin disulfide as acceptor"/>
    <property type="evidence" value="ECO:0007669"/>
    <property type="project" value="UniProtKB-EC"/>
</dbReference>
<accession>A0A6C0JR75</accession>
<dbReference type="EMBL" id="MN740669">
    <property type="protein sequence ID" value="QHU06937.1"/>
    <property type="molecule type" value="Genomic_DNA"/>
</dbReference>
<dbReference type="InterPro" id="IPR008926">
    <property type="entry name" value="RNR_R1-su_N"/>
</dbReference>
<dbReference type="GO" id="GO:0009263">
    <property type="term" value="P:deoxyribonucleotide biosynthetic process"/>
    <property type="evidence" value="ECO:0007669"/>
    <property type="project" value="UniProtKB-KW"/>
</dbReference>
<evidence type="ECO:0000256" key="5">
    <source>
        <dbReference type="ARBA" id="ARBA00022840"/>
    </source>
</evidence>
<dbReference type="AlphaFoldDB" id="A0A6C0JR75"/>
<dbReference type="Gene3D" id="3.40.30.10">
    <property type="entry name" value="Glutaredoxin"/>
    <property type="match status" value="1"/>
</dbReference>
<dbReference type="GO" id="GO:0005524">
    <property type="term" value="F:ATP binding"/>
    <property type="evidence" value="ECO:0007669"/>
    <property type="project" value="UniProtKB-KW"/>
</dbReference>
<evidence type="ECO:0000256" key="4">
    <source>
        <dbReference type="ARBA" id="ARBA00022741"/>
    </source>
</evidence>
<dbReference type="InterPro" id="IPR013509">
    <property type="entry name" value="RNR_lsu_N"/>
</dbReference>
<dbReference type="InterPro" id="IPR000788">
    <property type="entry name" value="RNR_lg_C"/>
</dbReference>
<dbReference type="NCBIfam" id="TIGR02506">
    <property type="entry name" value="NrdE_NrdA"/>
    <property type="match status" value="1"/>
</dbReference>
<dbReference type="PANTHER" id="PTHR11573:SF6">
    <property type="entry name" value="RIBONUCLEOSIDE-DIPHOSPHATE REDUCTASE LARGE SUBUNIT"/>
    <property type="match status" value="1"/>
</dbReference>
<evidence type="ECO:0000256" key="6">
    <source>
        <dbReference type="ARBA" id="ARBA00023002"/>
    </source>
</evidence>
<dbReference type="InterPro" id="IPR005144">
    <property type="entry name" value="ATP-cone_dom"/>
</dbReference>
<evidence type="ECO:0000256" key="1">
    <source>
        <dbReference type="ARBA" id="ARBA00010406"/>
    </source>
</evidence>
<organism evidence="9">
    <name type="scientific">viral metagenome</name>
    <dbReference type="NCBI Taxonomy" id="1070528"/>
    <lineage>
        <taxon>unclassified sequences</taxon>
        <taxon>metagenomes</taxon>
        <taxon>organismal metagenomes</taxon>
    </lineage>
</organism>
<name>A0A6C0JR75_9ZZZZ</name>
<keyword evidence="7" id="KW-0215">Deoxyribonucleotide synthesis</keyword>
<dbReference type="InterPro" id="IPR039718">
    <property type="entry name" value="Rrm1"/>
</dbReference>
<sequence>MFVINRQNNKEKVSFDKILERIKMLSSLNINLNIDCGLVAQKIVGNMYSGISTTKLDELSSRICMGMFSDDPGYGELALNICINNLHKNTSDCLLETYTRLYNISDSSGNKFNLISKEFLTTITNNIERLNNIIDYQLDYKLDFFGFKTLERSYLIKVSGEIIERPQHMFMRVALAIHGNDIDKVEEVYKMMANQYFTHATPTLFNAGTERQQMSSCFLAGMDDSLESIFETTGELAKISKWAGGIGLSISNIRSEGSIIRGTGGNSSGIMPLMKMLNSVATYINQGGKRNGSFAIYLEPHHPDIFTFLDAKKNHGADEIRARDLFYALWVSDLFMERVKGDKNWSLLCPDTCKGLGDVHGEEFKSLYEKYESDPKYPKKVVKAREVWSAILSSQIETGGPYILYKDACNRKSNQKNLGTIRSSNLCAEIIQYSNSKETAVCNLASICLPNFLEETINESYMNTYEGIMMKNSIEKYSGVLLYMKEDCVYCKLLKALFKKAGVSYVEISHEKDEEMKKLYPNMVFKTVPRVYNETEYLGGYQEAYNVLKPKVNFKKLEKVAGMLVENLNKVIDTNFYPTDKTKLSNSRHRPMGIGVQGLADICIKLKIAFDSEEATELNKQLFETIYYGAMKSSVELAKKDGPYESFNGSPLSEGLFQFDLWCLQENDLSGLCDWNTLRKDVVKYGARNSLLIALMPTASTSQIMGNNECIEPYTSNLYVRRTMAGEFTVVNKHLVNDLIDIDLWNDSTRDRLLYDRGSVKNIKNMPQFLKDVYKTVWEIKQKKCIDLSADRAPFVCQSQSLNVWLESPTFDSLTSIHFYGWSKGLKTGSYYIRSKPKVNPKNFSMNVMTEQKMMEEDKEDNTCESCSG</sequence>
<feature type="domain" description="ATP-cone" evidence="8">
    <location>
        <begin position="1"/>
        <end position="92"/>
    </location>
</feature>
<keyword evidence="4" id="KW-0547">Nucleotide-binding</keyword>
<keyword evidence="5" id="KW-0067">ATP-binding</keyword>
<dbReference type="Pfam" id="PF00462">
    <property type="entry name" value="Glutaredoxin"/>
    <property type="match status" value="1"/>
</dbReference>
<evidence type="ECO:0000256" key="2">
    <source>
        <dbReference type="ARBA" id="ARBA00012274"/>
    </source>
</evidence>
<dbReference type="InterPro" id="IPR002109">
    <property type="entry name" value="Glutaredoxin"/>
</dbReference>
<evidence type="ECO:0000313" key="9">
    <source>
        <dbReference type="EMBL" id="QHU06937.1"/>
    </source>
</evidence>
<dbReference type="Gene3D" id="3.20.70.20">
    <property type="match status" value="1"/>
</dbReference>
<dbReference type="Pfam" id="PF00317">
    <property type="entry name" value="Ribonuc_red_lgN"/>
    <property type="match status" value="1"/>
</dbReference>
<evidence type="ECO:0000256" key="3">
    <source>
        <dbReference type="ARBA" id="ARBA00022533"/>
    </source>
</evidence>
<dbReference type="PROSITE" id="PS51354">
    <property type="entry name" value="GLUTAREDOXIN_2"/>
    <property type="match status" value="1"/>
</dbReference>
<dbReference type="InterPro" id="IPR036249">
    <property type="entry name" value="Thioredoxin-like_sf"/>
</dbReference>
<evidence type="ECO:0000259" key="8">
    <source>
        <dbReference type="PROSITE" id="PS51161"/>
    </source>
</evidence>
<evidence type="ECO:0000256" key="7">
    <source>
        <dbReference type="ARBA" id="ARBA00023116"/>
    </source>
</evidence>
<proteinExistence type="inferred from homology"/>
<dbReference type="SUPFAM" id="SSF52833">
    <property type="entry name" value="Thioredoxin-like"/>
    <property type="match status" value="1"/>
</dbReference>
<comment type="similarity">
    <text evidence="1">Belongs to the ribonucleoside diphosphate reductase large chain family.</text>
</comment>
<reference evidence="9" key="1">
    <citation type="journal article" date="2020" name="Nature">
        <title>Giant virus diversity and host interactions through global metagenomics.</title>
        <authorList>
            <person name="Schulz F."/>
            <person name="Roux S."/>
            <person name="Paez-Espino D."/>
            <person name="Jungbluth S."/>
            <person name="Walsh D.A."/>
            <person name="Denef V.J."/>
            <person name="McMahon K.D."/>
            <person name="Konstantinidis K.T."/>
            <person name="Eloe-Fadrosh E.A."/>
            <person name="Kyrpides N.C."/>
            <person name="Woyke T."/>
        </authorList>
    </citation>
    <scope>NUCLEOTIDE SEQUENCE</scope>
    <source>
        <strain evidence="9">GVMAG-S-1038524-41</strain>
    </source>
</reference>
<dbReference type="PROSITE" id="PS51161">
    <property type="entry name" value="ATP_CONE"/>
    <property type="match status" value="1"/>
</dbReference>
<dbReference type="UniPathway" id="UPA00326"/>
<dbReference type="PANTHER" id="PTHR11573">
    <property type="entry name" value="RIBONUCLEOSIDE-DIPHOSPHATE REDUCTASE LARGE CHAIN"/>
    <property type="match status" value="1"/>
</dbReference>
<dbReference type="EC" id="1.17.4.1" evidence="2"/>
<dbReference type="CDD" id="cd02066">
    <property type="entry name" value="GRX_family"/>
    <property type="match status" value="1"/>
</dbReference>
<keyword evidence="3" id="KW-0021">Allosteric enzyme</keyword>
<dbReference type="CDD" id="cd01679">
    <property type="entry name" value="RNR_I"/>
    <property type="match status" value="1"/>
</dbReference>
<keyword evidence="6" id="KW-0560">Oxidoreductase</keyword>
<dbReference type="PRINTS" id="PR01183">
    <property type="entry name" value="RIBORDTASEM1"/>
</dbReference>
<dbReference type="SUPFAM" id="SSF51998">
    <property type="entry name" value="PFL-like glycyl radical enzymes"/>
    <property type="match status" value="1"/>
</dbReference>
<dbReference type="SUPFAM" id="SSF48168">
    <property type="entry name" value="R1 subunit of ribonucleotide reductase, N-terminal domain"/>
    <property type="match status" value="1"/>
</dbReference>
<dbReference type="GO" id="GO:0005971">
    <property type="term" value="C:ribonucleoside-diphosphate reductase complex"/>
    <property type="evidence" value="ECO:0007669"/>
    <property type="project" value="TreeGrafter"/>
</dbReference>
<protein>
    <recommendedName>
        <fullName evidence="2">ribonucleoside-diphosphate reductase</fullName>
        <ecNumber evidence="2">1.17.4.1</ecNumber>
    </recommendedName>
</protein>
<dbReference type="Pfam" id="PF02867">
    <property type="entry name" value="Ribonuc_red_lgC"/>
    <property type="match status" value="2"/>
</dbReference>
<dbReference type="InterPro" id="IPR013346">
    <property type="entry name" value="NrdE_NrdA_C"/>
</dbReference>